<keyword evidence="2" id="KW-0333">Golgi apparatus</keyword>
<dbReference type="EMBL" id="PVTL01000003">
    <property type="protein sequence ID" value="PRY69026.1"/>
    <property type="molecule type" value="Genomic_DNA"/>
</dbReference>
<dbReference type="AlphaFoldDB" id="A0A2T0VFS8"/>
<dbReference type="GO" id="GO:0012505">
    <property type="term" value="C:endomembrane system"/>
    <property type="evidence" value="ECO:0007669"/>
    <property type="project" value="UniProtKB-ARBA"/>
</dbReference>
<reference evidence="5 6" key="1">
    <citation type="submission" date="2018-03" db="EMBL/GenBank/DDBJ databases">
        <title>Genomic Encyclopedia of Type Strains, Phase III (KMG-III): the genomes of soil and plant-associated and newly described type strains.</title>
        <authorList>
            <person name="Whitman W."/>
        </authorList>
    </citation>
    <scope>NUCLEOTIDE SEQUENCE [LARGE SCALE GENOMIC DNA]</scope>
    <source>
        <strain evidence="5 6">CGMCC 1.12484</strain>
    </source>
</reference>
<sequence>MAPQHRGNENSTLSMAEQLFLLNEGEDGRLWRANSLSAAAALVELALQRRISLKDPEPSKKLPMSRKLVVVDATPTGVPEADRVLALMVADSRPRSAWAMVPRMAGPVAAVVGDTLAGRAIVEKLEPRRPFLGIIARPPQYRLLDRQVQRHVQLSDSATRVVLHTTTDVRLGATVDLIRNGGDFVSGEAGSGIQPLMKFEGYPADVRGTIEAILQAIGVASGGGG</sequence>
<dbReference type="InterPro" id="IPR038261">
    <property type="entry name" value="GPP34-like_sf"/>
</dbReference>
<organism evidence="5 6">
    <name type="scientific">Glaciihabitans tibetensis</name>
    <dbReference type="NCBI Taxonomy" id="1266600"/>
    <lineage>
        <taxon>Bacteria</taxon>
        <taxon>Bacillati</taxon>
        <taxon>Actinomycetota</taxon>
        <taxon>Actinomycetes</taxon>
        <taxon>Micrococcales</taxon>
        <taxon>Microbacteriaceae</taxon>
        <taxon>Glaciihabitans</taxon>
    </lineage>
</organism>
<evidence type="ECO:0000256" key="4">
    <source>
        <dbReference type="ARBA" id="ARBA00023136"/>
    </source>
</evidence>
<accession>A0A2T0VFS8</accession>
<dbReference type="Proteomes" id="UP000237983">
    <property type="component" value="Unassembled WGS sequence"/>
</dbReference>
<dbReference type="GO" id="GO:0005737">
    <property type="term" value="C:cytoplasm"/>
    <property type="evidence" value="ECO:0007669"/>
    <property type="project" value="UniProtKB-ARBA"/>
</dbReference>
<dbReference type="InterPro" id="IPR008628">
    <property type="entry name" value="GPP34-like"/>
</dbReference>
<name>A0A2T0VFS8_9MICO</name>
<evidence type="ECO:0000256" key="1">
    <source>
        <dbReference type="ARBA" id="ARBA00004255"/>
    </source>
</evidence>
<keyword evidence="6" id="KW-1185">Reference proteome</keyword>
<proteinExistence type="predicted"/>
<comment type="caution">
    <text evidence="5">The sequence shown here is derived from an EMBL/GenBank/DDBJ whole genome shotgun (WGS) entry which is preliminary data.</text>
</comment>
<dbReference type="Gene3D" id="1.10.3630.10">
    <property type="entry name" value="yeast vps74-n-term truncation variant domain like"/>
    <property type="match status" value="1"/>
</dbReference>
<comment type="subcellular location">
    <subcellularLocation>
        <location evidence="1">Golgi apparatus membrane</location>
        <topology evidence="1">Peripheral membrane protein</topology>
        <orientation evidence="1">Cytoplasmic side</orientation>
    </subcellularLocation>
</comment>
<protein>
    <submittedName>
        <fullName evidence="5">Golgi phosphoprotein 3 GPP34</fullName>
    </submittedName>
</protein>
<evidence type="ECO:0000256" key="3">
    <source>
        <dbReference type="ARBA" id="ARBA00023121"/>
    </source>
</evidence>
<keyword evidence="3" id="KW-0446">Lipid-binding</keyword>
<evidence type="ECO:0000256" key="2">
    <source>
        <dbReference type="ARBA" id="ARBA00023034"/>
    </source>
</evidence>
<evidence type="ECO:0000313" key="5">
    <source>
        <dbReference type="EMBL" id="PRY69026.1"/>
    </source>
</evidence>
<dbReference type="RefSeq" id="WP_106211271.1">
    <property type="nucleotide sequence ID" value="NZ_PVTL01000003.1"/>
</dbReference>
<keyword evidence="4" id="KW-0472">Membrane</keyword>
<dbReference type="GO" id="GO:0070273">
    <property type="term" value="F:phosphatidylinositol-4-phosphate binding"/>
    <property type="evidence" value="ECO:0007669"/>
    <property type="project" value="InterPro"/>
</dbReference>
<dbReference type="Pfam" id="PF05719">
    <property type="entry name" value="GPP34"/>
    <property type="match status" value="1"/>
</dbReference>
<gene>
    <name evidence="5" type="ORF">B0I08_103232</name>
</gene>
<evidence type="ECO:0000313" key="6">
    <source>
        <dbReference type="Proteomes" id="UP000237983"/>
    </source>
</evidence>